<gene>
    <name evidence="3" type="ORF">CEJ42_10150</name>
</gene>
<feature type="signal peptide" evidence="2">
    <location>
        <begin position="1"/>
        <end position="22"/>
    </location>
</feature>
<dbReference type="Proteomes" id="UP000197596">
    <property type="component" value="Unassembled WGS sequence"/>
</dbReference>
<proteinExistence type="predicted"/>
<dbReference type="RefSeq" id="WP_088750926.1">
    <property type="nucleotide sequence ID" value="NZ_NJGU01000005.1"/>
</dbReference>
<organism evidence="3 4">
    <name type="scientific">Herbaspirillum robiniae</name>
    <dbReference type="NCBI Taxonomy" id="2014887"/>
    <lineage>
        <taxon>Bacteria</taxon>
        <taxon>Pseudomonadati</taxon>
        <taxon>Pseudomonadota</taxon>
        <taxon>Betaproteobacteria</taxon>
        <taxon>Burkholderiales</taxon>
        <taxon>Oxalobacteraceae</taxon>
        <taxon>Herbaspirillum</taxon>
    </lineage>
</organism>
<sequence>MEAYVMRCLTLAPLLLALAALGGCGRTAEEQLAYQHAEEQYQFNMRQSERYRQTADENSDQDSQNRQQESRRQ</sequence>
<dbReference type="PROSITE" id="PS51257">
    <property type="entry name" value="PROKAR_LIPOPROTEIN"/>
    <property type="match status" value="1"/>
</dbReference>
<evidence type="ECO:0000256" key="2">
    <source>
        <dbReference type="SAM" id="SignalP"/>
    </source>
</evidence>
<feature type="chain" id="PRO_5012896658" description="Lipoprotein" evidence="2">
    <location>
        <begin position="23"/>
        <end position="73"/>
    </location>
</feature>
<dbReference type="EMBL" id="NJGU01000005">
    <property type="protein sequence ID" value="OWY29211.1"/>
    <property type="molecule type" value="Genomic_DNA"/>
</dbReference>
<protein>
    <recommendedName>
        <fullName evidence="5">Lipoprotein</fullName>
    </recommendedName>
</protein>
<evidence type="ECO:0008006" key="5">
    <source>
        <dbReference type="Google" id="ProtNLM"/>
    </source>
</evidence>
<reference evidence="3 4" key="1">
    <citation type="submission" date="2017-06" db="EMBL/GenBank/DDBJ databases">
        <title>Herbaspirillum phytohormonus sp. nov., isolated from the root nodule of Robinia pseudoacacia in lead-zinc mine.</title>
        <authorList>
            <person name="Fan M."/>
            <person name="Lin Y."/>
        </authorList>
    </citation>
    <scope>NUCLEOTIDE SEQUENCE [LARGE SCALE GENOMIC DNA]</scope>
    <source>
        <strain evidence="3 4">HZ10</strain>
    </source>
</reference>
<dbReference type="AlphaFoldDB" id="A0A246WS07"/>
<accession>A0A246WS07</accession>
<keyword evidence="2" id="KW-0732">Signal</keyword>
<comment type="caution">
    <text evidence="3">The sequence shown here is derived from an EMBL/GenBank/DDBJ whole genome shotgun (WGS) entry which is preliminary data.</text>
</comment>
<evidence type="ECO:0000256" key="1">
    <source>
        <dbReference type="SAM" id="MobiDB-lite"/>
    </source>
</evidence>
<name>A0A246WS07_9BURK</name>
<feature type="region of interest" description="Disordered" evidence="1">
    <location>
        <begin position="44"/>
        <end position="73"/>
    </location>
</feature>
<evidence type="ECO:0000313" key="3">
    <source>
        <dbReference type="EMBL" id="OWY29211.1"/>
    </source>
</evidence>
<evidence type="ECO:0000313" key="4">
    <source>
        <dbReference type="Proteomes" id="UP000197596"/>
    </source>
</evidence>